<evidence type="ECO:0000256" key="2">
    <source>
        <dbReference type="ARBA" id="ARBA00004141"/>
    </source>
</evidence>
<name>A0A075GDC3_9EURY</name>
<reference evidence="11" key="1">
    <citation type="journal article" date="2014" name="Genome Biol. Evol.">
        <title>Pangenome evidence for extensive interdomain horizontal transfer affecting lineage core and shell genes in uncultured planktonic thaumarchaeota and euryarchaeota.</title>
        <authorList>
            <person name="Deschamps P."/>
            <person name="Zivanovic Y."/>
            <person name="Moreira D."/>
            <person name="Rodriguez-Valera F."/>
            <person name="Lopez-Garcia P."/>
        </authorList>
    </citation>
    <scope>NUCLEOTIDE SEQUENCE</scope>
</reference>
<proteinExistence type="inferred from homology"/>
<evidence type="ECO:0000256" key="9">
    <source>
        <dbReference type="ARBA" id="ARBA00023136"/>
    </source>
</evidence>
<dbReference type="InterPro" id="IPR018445">
    <property type="entry name" value="Put_Phosphate_transp_reg"/>
</dbReference>
<feature type="transmembrane region" description="Helical" evidence="10">
    <location>
        <begin position="374"/>
        <end position="393"/>
    </location>
</feature>
<feature type="transmembrane region" description="Helical" evidence="10">
    <location>
        <begin position="287"/>
        <end position="305"/>
    </location>
</feature>
<feature type="transmembrane region" description="Helical" evidence="10">
    <location>
        <begin position="244"/>
        <end position="267"/>
    </location>
</feature>
<organism evidence="11">
    <name type="scientific">uncultured marine group II/III euryarchaeote KM3_14_C03</name>
    <dbReference type="NCBI Taxonomy" id="1457887"/>
    <lineage>
        <taxon>Archaea</taxon>
        <taxon>Methanobacteriati</taxon>
        <taxon>Methanobacteriota</taxon>
        <taxon>environmental samples</taxon>
    </lineage>
</organism>
<evidence type="ECO:0000256" key="1">
    <source>
        <dbReference type="ARBA" id="ARBA00001981"/>
    </source>
</evidence>
<evidence type="ECO:0000256" key="8">
    <source>
        <dbReference type="ARBA" id="ARBA00022989"/>
    </source>
</evidence>
<dbReference type="EMBL" id="KF900626">
    <property type="protein sequence ID" value="AIF01614.1"/>
    <property type="molecule type" value="Genomic_DNA"/>
</dbReference>
<dbReference type="PANTHER" id="PTHR11101:SF80">
    <property type="entry name" value="PHOSPHATE TRANSPORTER"/>
    <property type="match status" value="1"/>
</dbReference>
<dbReference type="InterPro" id="IPR001204">
    <property type="entry name" value="Phos_transporter"/>
</dbReference>
<evidence type="ECO:0000256" key="10">
    <source>
        <dbReference type="RuleBase" id="RU363058"/>
    </source>
</evidence>
<evidence type="ECO:0000256" key="7">
    <source>
        <dbReference type="ARBA" id="ARBA00022692"/>
    </source>
</evidence>
<feature type="transmembrane region" description="Helical" evidence="10">
    <location>
        <begin position="90"/>
        <end position="109"/>
    </location>
</feature>
<comment type="similarity">
    <text evidence="3">Belongs to the UPF0111 family.</text>
</comment>
<keyword evidence="8 10" id="KW-1133">Transmembrane helix</keyword>
<evidence type="ECO:0000256" key="4">
    <source>
        <dbReference type="ARBA" id="ARBA00009916"/>
    </source>
</evidence>
<feature type="transmembrane region" description="Helical" evidence="10">
    <location>
        <begin position="427"/>
        <end position="447"/>
    </location>
</feature>
<evidence type="ECO:0000256" key="3">
    <source>
        <dbReference type="ARBA" id="ARBA00008591"/>
    </source>
</evidence>
<protein>
    <recommendedName>
        <fullName evidence="10">Phosphate transporter</fullName>
    </recommendedName>
</protein>
<sequence>MEPVMTLVLILSLAVCAYMAWNIGANDVANAMGTSVGSRALTLKQAVIVAAIFEFAGAFFAGDAVTDTVRKGILYIDDFDTISPAFANDLMYAFIAAMMAAAVWLTIATRLGLPVSTTHSIIGGILGVGLVLEVQHSTSLIDWEVVSKVVMSWVASPLMGALLAFFTFYIVRGTILEAEDPIARSKWLAPILAIPTFFVLGIALQFKALKGFFARAESNGWIESKYDWLPVKENGSWNPMVENAWFPINSIILALIIATIAAGVLAYVLRNYEFKGEKEGFHGVERIFVWLQVITAAYVAFAHGANDRSNAIGPMAAVYQILSDGGRLAAEAPVPTWLVLLGSIGIAIGVMTWGWRVMDTIGHKITDITPTRGFAAEFGAATTILLFSMPFLAVPVSTTHTLVGAVVGVGLAGGAKNVDFRVFGKIVASWVASLPAAGFGSVVIYVASGSDPINLLVIIPISFLMVGYVMWVTRDNEIFVEDALADAGGDAEKGAPTYFELFHTHAEAVEETVNHMLDAVNNAVDGKDPSEAIEATILAELNADNVKNDLRRRVGSGKWNLLMRSDDFYHMLARQDRIADYAQNVAEQLSFRPLYDNAEAKTLLKEMAQAVAKTAATYEDTVEALRDLTLSGYTRSGREKLGDLIDQVNLAEHESDLAESRAAGFVFSIGEDDPLAAVHMYRVLQRLDDVSNACETAANGFLPMVYN</sequence>
<dbReference type="GO" id="GO:0005315">
    <property type="term" value="F:phosphate transmembrane transporter activity"/>
    <property type="evidence" value="ECO:0007669"/>
    <property type="project" value="InterPro"/>
</dbReference>
<dbReference type="GO" id="GO:0016020">
    <property type="term" value="C:membrane"/>
    <property type="evidence" value="ECO:0007669"/>
    <property type="project" value="UniProtKB-SubCell"/>
</dbReference>
<dbReference type="InterPro" id="IPR038078">
    <property type="entry name" value="PhoU-like_sf"/>
</dbReference>
<dbReference type="Pfam" id="PF01865">
    <property type="entry name" value="PhoU_div"/>
    <property type="match status" value="1"/>
</dbReference>
<feature type="transmembrane region" description="Helical" evidence="10">
    <location>
        <begin position="153"/>
        <end position="175"/>
    </location>
</feature>
<evidence type="ECO:0000256" key="6">
    <source>
        <dbReference type="ARBA" id="ARBA00022592"/>
    </source>
</evidence>
<feature type="transmembrane region" description="Helical" evidence="10">
    <location>
        <begin position="453"/>
        <end position="471"/>
    </location>
</feature>
<dbReference type="Gene3D" id="1.20.58.220">
    <property type="entry name" value="Phosphate transport system protein phou homolog 2, domain 2"/>
    <property type="match status" value="1"/>
</dbReference>
<feature type="transmembrane region" description="Helical" evidence="10">
    <location>
        <begin position="334"/>
        <end position="353"/>
    </location>
</feature>
<keyword evidence="9 10" id="KW-0472">Membrane</keyword>
<dbReference type="Pfam" id="PF01384">
    <property type="entry name" value="PHO4"/>
    <property type="match status" value="1"/>
</dbReference>
<evidence type="ECO:0000256" key="5">
    <source>
        <dbReference type="ARBA" id="ARBA00022448"/>
    </source>
</evidence>
<keyword evidence="7 10" id="KW-0812">Transmembrane</keyword>
<dbReference type="AlphaFoldDB" id="A0A075GDC3"/>
<dbReference type="PANTHER" id="PTHR11101">
    <property type="entry name" value="PHOSPHATE TRANSPORTER"/>
    <property type="match status" value="1"/>
</dbReference>
<dbReference type="GO" id="GO:0035435">
    <property type="term" value="P:phosphate ion transmembrane transport"/>
    <property type="evidence" value="ECO:0007669"/>
    <property type="project" value="TreeGrafter"/>
</dbReference>
<comment type="subcellular location">
    <subcellularLocation>
        <location evidence="2 10">Membrane</location>
        <topology evidence="2 10">Multi-pass membrane protein</topology>
    </subcellularLocation>
</comment>
<accession>A0A075GDC3</accession>
<keyword evidence="6 10" id="KW-0592">Phosphate transport</keyword>
<comment type="function">
    <text evidence="1">Potential transporter for phosphate.</text>
</comment>
<feature type="transmembrane region" description="Helical" evidence="10">
    <location>
        <begin position="187"/>
        <end position="206"/>
    </location>
</feature>
<comment type="similarity">
    <text evidence="4 10">Belongs to the inorganic phosphate transporter (PiT) (TC 2.A.20) family.</text>
</comment>
<feature type="transmembrane region" description="Helical" evidence="10">
    <location>
        <begin position="121"/>
        <end position="141"/>
    </location>
</feature>
<keyword evidence="5 10" id="KW-0813">Transport</keyword>
<gene>
    <name evidence="11" type="primary">TC.PIT</name>
</gene>
<evidence type="ECO:0000313" key="11">
    <source>
        <dbReference type="EMBL" id="AIF01614.1"/>
    </source>
</evidence>